<dbReference type="Gene3D" id="1.10.8.60">
    <property type="match status" value="2"/>
</dbReference>
<reference evidence="11" key="1">
    <citation type="journal article" date="2014" name="BMC Genomics">
        <title>Genome characteristics reveal the impact of lichenization on lichen-forming fungus Endocarpon pusillum Hedwig (Verrucariales, Ascomycota).</title>
        <authorList>
            <person name="Wang Y.-Y."/>
            <person name="Liu B."/>
            <person name="Zhang X.-Y."/>
            <person name="Zhou Q.-M."/>
            <person name="Zhang T."/>
            <person name="Li H."/>
            <person name="Yu Y.-F."/>
            <person name="Zhang X.-L."/>
            <person name="Hao X.-Y."/>
            <person name="Wang M."/>
            <person name="Wang L."/>
            <person name="Wei J.-C."/>
        </authorList>
    </citation>
    <scope>NUCLEOTIDE SEQUENCE [LARGE SCALE GENOMIC DNA]</scope>
    <source>
        <strain evidence="11">Z07020 / HMAS-L-300199</strain>
    </source>
</reference>
<dbReference type="GO" id="GO:0042254">
    <property type="term" value="P:ribosome biogenesis"/>
    <property type="evidence" value="ECO:0007669"/>
    <property type="project" value="TreeGrafter"/>
</dbReference>
<feature type="region of interest" description="Disordered" evidence="8">
    <location>
        <begin position="83"/>
        <end position="110"/>
    </location>
</feature>
<dbReference type="PANTHER" id="PTHR23077:SF171">
    <property type="entry name" value="NUCLEAR VALOSIN-CONTAINING PROTEIN-LIKE"/>
    <property type="match status" value="1"/>
</dbReference>
<dbReference type="HOGENOM" id="CLU_000688_8_4_1"/>
<sequence>MPGMPSRISRNRRSLGQGLDREVYQVTRKIADERTQYGDTSFRLSFALVYDEIRRSNSSLNRKNKKLLEDSIERVIETIEQENAGDSACESADEHFGGRESEGAVFTKPPSNGLNRSIVGMWSVASPKGSSTPKLDGDASLNGAAIPTTNETAASNKRRQANGEPLSKRRKAAPAAIDKSPPSHISLADVGGVDNVIQQFEDLLVLPMTRPEIYAASKVQPPRGVLIHGPPGCGKTMIANAFAAELGVNFISISAPSIVSGMSGESEKALRDHFDEARKCAPCLVFIDEIDAITPKRESAQREMEKRIVAQLLTCMDDLALEKTDGKPIVVLAATNRPDSLDAALRRGGRFDKEINMTVPSEPVRGQILRALTRETNLAADVDFDLLAKRTPGFVGADLNDLVSTAGAAAIKRYLAVLKSHSETATIDVDMDSTVSKEKIHPPCAEPSPVSSVVTSLRKLIKYTKETSSSSGTEPNAIEISQKDFLTSLPLVQPSALREGFATIPTTTFADIGALRQHRTELLSTIIQPILDPGLYSRVGITAPSGMLLWGPPGCGKTLLAKAVANESKANFISVKGPELLNKYVGESERAVRQVFVRARSSVPVVIFFDELDALVPRRDGAMSEASARVVNTLLTELDGVGGAREGIYIIAATNRPDIIDPAMLRPGRLETLLFVGLPSAEERVEIMRTLVHKSLKNVEFTRQMAEVAEACDGFSGADLEALLRRAGYAAIRKGTVARGIDGEDLQRARDEVRRSVSDKDLVRYEKLKVEWGTGIGGAA</sequence>
<dbReference type="GO" id="GO:0005634">
    <property type="term" value="C:nucleus"/>
    <property type="evidence" value="ECO:0007669"/>
    <property type="project" value="TreeGrafter"/>
</dbReference>
<dbReference type="FunFam" id="3.40.50.300:FF:000365">
    <property type="entry name" value="Ribosome biogenesis ATPase RIX7"/>
    <property type="match status" value="1"/>
</dbReference>
<dbReference type="eggNOG" id="KOG0733">
    <property type="taxonomic scope" value="Eukaryota"/>
</dbReference>
<dbReference type="OrthoDB" id="27435at2759"/>
<dbReference type="PROSITE" id="PS00674">
    <property type="entry name" value="AAA"/>
    <property type="match status" value="1"/>
</dbReference>
<dbReference type="GO" id="GO:0007031">
    <property type="term" value="P:peroxisome organization"/>
    <property type="evidence" value="ECO:0007669"/>
    <property type="project" value="UniProtKB-KW"/>
</dbReference>
<dbReference type="EMBL" id="KE720780">
    <property type="protein sequence ID" value="ERF76070.1"/>
    <property type="molecule type" value="Genomic_DNA"/>
</dbReference>
<dbReference type="RefSeq" id="XP_007786536.1">
    <property type="nucleotide sequence ID" value="XM_007788346.1"/>
</dbReference>
<dbReference type="OMA" id="GLWSTHR"/>
<dbReference type="GO" id="GO:0005524">
    <property type="term" value="F:ATP binding"/>
    <property type="evidence" value="ECO:0007669"/>
    <property type="project" value="UniProtKB-KW"/>
</dbReference>
<evidence type="ECO:0000259" key="9">
    <source>
        <dbReference type="SMART" id="SM00382"/>
    </source>
</evidence>
<dbReference type="AlphaFoldDB" id="U1HYV0"/>
<dbReference type="GO" id="GO:0016887">
    <property type="term" value="F:ATP hydrolysis activity"/>
    <property type="evidence" value="ECO:0007669"/>
    <property type="project" value="InterPro"/>
</dbReference>
<evidence type="ECO:0000256" key="7">
    <source>
        <dbReference type="ARBA" id="ARBA00048778"/>
    </source>
</evidence>
<accession>U1HYV0</accession>
<evidence type="ECO:0000256" key="8">
    <source>
        <dbReference type="SAM" id="MobiDB-lite"/>
    </source>
</evidence>
<evidence type="ECO:0000256" key="2">
    <source>
        <dbReference type="ARBA" id="ARBA00022593"/>
    </source>
</evidence>
<proteinExistence type="inferred from homology"/>
<evidence type="ECO:0000313" key="11">
    <source>
        <dbReference type="Proteomes" id="UP000019373"/>
    </source>
</evidence>
<dbReference type="PANTHER" id="PTHR23077">
    <property type="entry name" value="AAA-FAMILY ATPASE"/>
    <property type="match status" value="1"/>
</dbReference>
<name>U1HYV0_ENDPU</name>
<keyword evidence="4" id="KW-0067">ATP-binding</keyword>
<dbReference type="Gene3D" id="3.40.50.300">
    <property type="entry name" value="P-loop containing nucleotide triphosphate hydrolases"/>
    <property type="match status" value="2"/>
</dbReference>
<evidence type="ECO:0000256" key="1">
    <source>
        <dbReference type="ARBA" id="ARBA00006914"/>
    </source>
</evidence>
<evidence type="ECO:0000256" key="3">
    <source>
        <dbReference type="ARBA" id="ARBA00022741"/>
    </source>
</evidence>
<protein>
    <recommendedName>
        <fullName evidence="6">Peroxisomal ATPase PEX1</fullName>
    </recommendedName>
    <alternativeName>
        <fullName evidence="5">Peroxin-1</fullName>
    </alternativeName>
</protein>
<dbReference type="InterPro" id="IPR003593">
    <property type="entry name" value="AAA+_ATPase"/>
</dbReference>
<dbReference type="FunFam" id="1.10.8.60:FF:000081">
    <property type="entry name" value="AAA family ATPase/60S ribosome export protein"/>
    <property type="match status" value="1"/>
</dbReference>
<dbReference type="GO" id="GO:0003723">
    <property type="term" value="F:RNA binding"/>
    <property type="evidence" value="ECO:0007669"/>
    <property type="project" value="TreeGrafter"/>
</dbReference>
<dbReference type="GeneID" id="19236460"/>
<dbReference type="SUPFAM" id="SSF52540">
    <property type="entry name" value="P-loop containing nucleoside triphosphate hydrolases"/>
    <property type="match status" value="2"/>
</dbReference>
<dbReference type="InterPro" id="IPR041569">
    <property type="entry name" value="AAA_lid_3"/>
</dbReference>
<organism evidence="10 11">
    <name type="scientific">Endocarpon pusillum (strain Z07020 / HMAS-L-300199)</name>
    <name type="common">Lichen-forming fungus</name>
    <dbReference type="NCBI Taxonomy" id="1263415"/>
    <lineage>
        <taxon>Eukaryota</taxon>
        <taxon>Fungi</taxon>
        <taxon>Dikarya</taxon>
        <taxon>Ascomycota</taxon>
        <taxon>Pezizomycotina</taxon>
        <taxon>Eurotiomycetes</taxon>
        <taxon>Chaetothyriomycetidae</taxon>
        <taxon>Verrucariales</taxon>
        <taxon>Verrucariaceae</taxon>
        <taxon>Endocarpon</taxon>
    </lineage>
</organism>
<comment type="similarity">
    <text evidence="1">Belongs to the AAA ATPase family.</text>
</comment>
<dbReference type="InterPro" id="IPR050168">
    <property type="entry name" value="AAA_ATPase_domain"/>
</dbReference>
<feature type="domain" description="AAA+ ATPase" evidence="9">
    <location>
        <begin position="221"/>
        <end position="361"/>
    </location>
</feature>
<dbReference type="Proteomes" id="UP000019373">
    <property type="component" value="Unassembled WGS sequence"/>
</dbReference>
<feature type="region of interest" description="Disordered" evidence="8">
    <location>
        <begin position="125"/>
        <end position="180"/>
    </location>
</feature>
<dbReference type="InterPro" id="IPR027417">
    <property type="entry name" value="P-loop_NTPase"/>
</dbReference>
<dbReference type="Pfam" id="PF17862">
    <property type="entry name" value="AAA_lid_3"/>
    <property type="match status" value="2"/>
</dbReference>
<gene>
    <name evidence="10" type="ORF">EPUS_01403</name>
</gene>
<comment type="catalytic activity">
    <reaction evidence="7">
        <text>ATP + H2O = ADP + phosphate + H(+)</text>
        <dbReference type="Rhea" id="RHEA:13065"/>
        <dbReference type="ChEBI" id="CHEBI:15377"/>
        <dbReference type="ChEBI" id="CHEBI:15378"/>
        <dbReference type="ChEBI" id="CHEBI:30616"/>
        <dbReference type="ChEBI" id="CHEBI:43474"/>
        <dbReference type="ChEBI" id="CHEBI:456216"/>
    </reaction>
    <physiologicalReaction direction="left-to-right" evidence="7">
        <dbReference type="Rhea" id="RHEA:13066"/>
    </physiologicalReaction>
</comment>
<dbReference type="FunFam" id="3.40.50.300:FF:000149">
    <property type="entry name" value="Nuclear valosin-containing protein-like"/>
    <property type="match status" value="1"/>
</dbReference>
<dbReference type="Pfam" id="PF00004">
    <property type="entry name" value="AAA"/>
    <property type="match status" value="2"/>
</dbReference>
<evidence type="ECO:0000256" key="6">
    <source>
        <dbReference type="ARBA" id="ARBA00034532"/>
    </source>
</evidence>
<dbReference type="InterPro" id="IPR003959">
    <property type="entry name" value="ATPase_AAA_core"/>
</dbReference>
<keyword evidence="11" id="KW-1185">Reference proteome</keyword>
<keyword evidence="2" id="KW-0962">Peroxisome biogenesis</keyword>
<keyword evidence="3" id="KW-0547">Nucleotide-binding</keyword>
<evidence type="ECO:0000256" key="4">
    <source>
        <dbReference type="ARBA" id="ARBA00022840"/>
    </source>
</evidence>
<feature type="compositionally biased region" description="Basic and acidic residues" evidence="8">
    <location>
        <begin position="92"/>
        <end position="102"/>
    </location>
</feature>
<dbReference type="InterPro" id="IPR003960">
    <property type="entry name" value="ATPase_AAA_CS"/>
</dbReference>
<feature type="domain" description="AAA+ ATPase" evidence="9">
    <location>
        <begin position="543"/>
        <end position="680"/>
    </location>
</feature>
<evidence type="ECO:0000256" key="5">
    <source>
        <dbReference type="ARBA" id="ARBA00032509"/>
    </source>
</evidence>
<evidence type="ECO:0000313" key="10">
    <source>
        <dbReference type="EMBL" id="ERF76070.1"/>
    </source>
</evidence>
<dbReference type="SMART" id="SM00382">
    <property type="entry name" value="AAA"/>
    <property type="match status" value="2"/>
</dbReference>
<dbReference type="GO" id="GO:1990275">
    <property type="term" value="F:preribosome binding"/>
    <property type="evidence" value="ECO:0007669"/>
    <property type="project" value="TreeGrafter"/>
</dbReference>